<dbReference type="eggNOG" id="COG4289">
    <property type="taxonomic scope" value="Bacteria"/>
</dbReference>
<dbReference type="PATRIC" id="fig|1051006.4.peg.1408"/>
<sequence length="278" mass="29638">MLGLALPPDHPVWTEPEKPIPVELGDTHRIIAAPGWMASGTRQDGIVRVLNIGTGGQDEGELVGEAPLYTSLGFSTATAPPQAGEWKLRSVANVVGLKNRQGWISARSGQKVERCEHIGEVLIGQSSWLAHWVRDGVDEGVGYGARGTVEIGPKIVCAHVCHRGVEVRCVWVDGELSSGAVFMAGWPTNPCDGPESFLEPVTSWRYPRRLVGHQVTGLSKSTTVETLETSLEGEGPYIALVGLGQCGPLPQVNVSDGDVVVSFPGQSIAVLKFDCSRS</sequence>
<evidence type="ECO:0000313" key="2">
    <source>
        <dbReference type="Proteomes" id="UP000007832"/>
    </source>
</evidence>
<dbReference type="Proteomes" id="UP000007832">
    <property type="component" value="Unassembled WGS sequence"/>
</dbReference>
<organism evidence="1 2">
    <name type="scientific">[Propionibacterium] namnetense SK182B-JCVI</name>
    <dbReference type="NCBI Taxonomy" id="1051006"/>
    <lineage>
        <taxon>Bacteria</taxon>
        <taxon>Bacillati</taxon>
        <taxon>Actinomycetota</taxon>
        <taxon>Actinomycetes</taxon>
        <taxon>Propionibacteriales</taxon>
        <taxon>Propionibacteriaceae</taxon>
        <taxon>Cutibacterium</taxon>
    </lineage>
</organism>
<reference evidence="1 2" key="1">
    <citation type="submission" date="2011-07" db="EMBL/GenBank/DDBJ databases">
        <title>Genome Sequence of Propionibacterium acnes SK182B-JCVI.</title>
        <authorList>
            <person name="Durkin A.S."/>
            <person name="Madupu R."/>
            <person name="Hostetler J."/>
            <person name="Radune D."/>
            <person name="Torralba M."/>
            <person name="Methe B."/>
            <person name="Sutton G."/>
            <person name="Strausberg R.L."/>
            <person name="Nelson K.E."/>
        </authorList>
    </citation>
    <scope>NUCLEOTIDE SEQUENCE [LARGE SCALE GENOMIC DNA]</scope>
    <source>
        <strain evidence="1 2">SK182B-JCVI</strain>
    </source>
</reference>
<gene>
    <name evidence="1" type="ORF">HMPREF1162_1787</name>
</gene>
<comment type="caution">
    <text evidence="1">The sequence shown here is derived from an EMBL/GenBank/DDBJ whole genome shotgun (WGS) entry which is preliminary data.</text>
</comment>
<evidence type="ECO:0000313" key="1">
    <source>
        <dbReference type="EMBL" id="EGR96924.1"/>
    </source>
</evidence>
<proteinExistence type="predicted"/>
<name>F9NW55_9ACTN</name>
<accession>F9NW55</accession>
<dbReference type="EMBL" id="AFUN01000034">
    <property type="protein sequence ID" value="EGR96924.1"/>
    <property type="molecule type" value="Genomic_DNA"/>
</dbReference>
<dbReference type="AlphaFoldDB" id="F9NW55"/>
<dbReference type="STRING" id="1574624.GCA_001642025_01937"/>
<protein>
    <submittedName>
        <fullName evidence="1">Uncharacterized protein</fullName>
    </submittedName>
</protein>